<dbReference type="Gene3D" id="3.30.110.170">
    <property type="entry name" value="Protein of unknown function (DUF541), domain 1"/>
    <property type="match status" value="1"/>
</dbReference>
<accession>A0A660KZW0</accession>
<proteinExistence type="predicted"/>
<evidence type="ECO:0000313" key="3">
    <source>
        <dbReference type="Proteomes" id="UP000278962"/>
    </source>
</evidence>
<keyword evidence="3" id="KW-1185">Reference proteome</keyword>
<protein>
    <submittedName>
        <fullName evidence="2">Uncharacterized protein DUF541</fullName>
    </submittedName>
</protein>
<organism evidence="2 3">
    <name type="scientific">Solirubrobacter pauli</name>
    <dbReference type="NCBI Taxonomy" id="166793"/>
    <lineage>
        <taxon>Bacteria</taxon>
        <taxon>Bacillati</taxon>
        <taxon>Actinomycetota</taxon>
        <taxon>Thermoleophilia</taxon>
        <taxon>Solirubrobacterales</taxon>
        <taxon>Solirubrobacteraceae</taxon>
        <taxon>Solirubrobacter</taxon>
    </lineage>
</organism>
<sequence>MPRILPFIAVAVALSLGAPAAQAQTPATLSASGVAEASVKPENRNSETSIRAAVDAARAQALPKAVTKAKANALSLATAAGVTLGALVSITDAASQPNYLSPYGYGTFGLDRYCGQVANFKTVTRDGRRRRVRVKGTHRVCRVPARIYASATVTFAIR</sequence>
<reference evidence="2 3" key="1">
    <citation type="submission" date="2018-10" db="EMBL/GenBank/DDBJ databases">
        <title>Genomic Encyclopedia of Archaeal and Bacterial Type Strains, Phase II (KMG-II): from individual species to whole genera.</title>
        <authorList>
            <person name="Goeker M."/>
        </authorList>
    </citation>
    <scope>NUCLEOTIDE SEQUENCE [LARGE SCALE GENOMIC DNA]</scope>
    <source>
        <strain evidence="2 3">DSM 14954</strain>
    </source>
</reference>
<evidence type="ECO:0000313" key="2">
    <source>
        <dbReference type="EMBL" id="RKQ86209.1"/>
    </source>
</evidence>
<comment type="caution">
    <text evidence="2">The sequence shown here is derived from an EMBL/GenBank/DDBJ whole genome shotgun (WGS) entry which is preliminary data.</text>
</comment>
<evidence type="ECO:0000256" key="1">
    <source>
        <dbReference type="SAM" id="SignalP"/>
    </source>
</evidence>
<dbReference type="RefSeq" id="WP_170179282.1">
    <property type="nucleotide sequence ID" value="NZ_RBIL01000002.1"/>
</dbReference>
<name>A0A660KZW0_9ACTN</name>
<dbReference type="Pfam" id="PF04402">
    <property type="entry name" value="SIMPL"/>
    <property type="match status" value="1"/>
</dbReference>
<dbReference type="Proteomes" id="UP000278962">
    <property type="component" value="Unassembled WGS sequence"/>
</dbReference>
<gene>
    <name evidence="2" type="ORF">C8N24_4219</name>
</gene>
<dbReference type="AlphaFoldDB" id="A0A660KZW0"/>
<keyword evidence="1" id="KW-0732">Signal</keyword>
<dbReference type="EMBL" id="RBIL01000002">
    <property type="protein sequence ID" value="RKQ86209.1"/>
    <property type="molecule type" value="Genomic_DNA"/>
</dbReference>
<dbReference type="InterPro" id="IPR007497">
    <property type="entry name" value="SIMPL/DUF541"/>
</dbReference>
<feature type="chain" id="PRO_5024996914" evidence="1">
    <location>
        <begin position="24"/>
        <end position="158"/>
    </location>
</feature>
<feature type="signal peptide" evidence="1">
    <location>
        <begin position="1"/>
        <end position="23"/>
    </location>
</feature>